<sequence length="303" mass="33601">MGCCVSTGRASSDGKGWHFPAGQESFHQKPTLENRAPPPSFEEETVKEVLSEISKHKTTPLSVSRVELENQKPQEQKPAVEKIPEEEITSFNKTPLKSPTSTNRSTVIDDSVSEDVSEICSLSESVSTTTVTDRRDDELEVRQRVFRSPARMEPRTRDSVPRRDRVVGRSPTKRIDQSPGKRNGAITSGTVRRVQSREPGQAAVRRGSRPTPTRRDPGESSGRRSRSPAVNRSTMGRSPSAKRVNRSPGRVRTEPGEIGNSKRVEENINLEGKWPNAHNSAPNSTPNESLENPLVSLECFIFL</sequence>
<name>A0AAV5M7R8_9ROSI</name>
<feature type="region of interest" description="Disordered" evidence="1">
    <location>
        <begin position="1"/>
        <end position="291"/>
    </location>
</feature>
<proteinExistence type="predicted"/>
<feature type="compositionally biased region" description="Basic and acidic residues" evidence="1">
    <location>
        <begin position="150"/>
        <end position="167"/>
    </location>
</feature>
<evidence type="ECO:0000313" key="2">
    <source>
        <dbReference type="EMBL" id="GKV45880.1"/>
    </source>
</evidence>
<organism evidence="2 3">
    <name type="scientific">Rubroshorea leprosula</name>
    <dbReference type="NCBI Taxonomy" id="152421"/>
    <lineage>
        <taxon>Eukaryota</taxon>
        <taxon>Viridiplantae</taxon>
        <taxon>Streptophyta</taxon>
        <taxon>Embryophyta</taxon>
        <taxon>Tracheophyta</taxon>
        <taxon>Spermatophyta</taxon>
        <taxon>Magnoliopsida</taxon>
        <taxon>eudicotyledons</taxon>
        <taxon>Gunneridae</taxon>
        <taxon>Pentapetalae</taxon>
        <taxon>rosids</taxon>
        <taxon>malvids</taxon>
        <taxon>Malvales</taxon>
        <taxon>Dipterocarpaceae</taxon>
        <taxon>Rubroshorea</taxon>
    </lineage>
</organism>
<evidence type="ECO:0008006" key="4">
    <source>
        <dbReference type="Google" id="ProtNLM"/>
    </source>
</evidence>
<keyword evidence="3" id="KW-1185">Reference proteome</keyword>
<feature type="compositionally biased region" description="Basic and acidic residues" evidence="1">
    <location>
        <begin position="213"/>
        <end position="222"/>
    </location>
</feature>
<dbReference type="EMBL" id="BPVZ01000199">
    <property type="protein sequence ID" value="GKV45880.1"/>
    <property type="molecule type" value="Genomic_DNA"/>
</dbReference>
<feature type="compositionally biased region" description="Polar residues" evidence="1">
    <location>
        <begin position="277"/>
        <end position="290"/>
    </location>
</feature>
<comment type="caution">
    <text evidence="2">The sequence shown here is derived from an EMBL/GenBank/DDBJ whole genome shotgun (WGS) entry which is preliminary data.</text>
</comment>
<reference evidence="2 3" key="1">
    <citation type="journal article" date="2021" name="Commun. Biol.">
        <title>The genome of Shorea leprosula (Dipterocarpaceae) highlights the ecological relevance of drought in aseasonal tropical rainforests.</title>
        <authorList>
            <person name="Ng K.K.S."/>
            <person name="Kobayashi M.J."/>
            <person name="Fawcett J.A."/>
            <person name="Hatakeyama M."/>
            <person name="Paape T."/>
            <person name="Ng C.H."/>
            <person name="Ang C.C."/>
            <person name="Tnah L.H."/>
            <person name="Lee C.T."/>
            <person name="Nishiyama T."/>
            <person name="Sese J."/>
            <person name="O'Brien M.J."/>
            <person name="Copetti D."/>
            <person name="Mohd Noor M.I."/>
            <person name="Ong R.C."/>
            <person name="Putra M."/>
            <person name="Sireger I.Z."/>
            <person name="Indrioko S."/>
            <person name="Kosugi Y."/>
            <person name="Izuno A."/>
            <person name="Isagi Y."/>
            <person name="Lee S.L."/>
            <person name="Shimizu K.K."/>
        </authorList>
    </citation>
    <scope>NUCLEOTIDE SEQUENCE [LARGE SCALE GENOMIC DNA]</scope>
    <source>
        <strain evidence="2">214</strain>
    </source>
</reference>
<feature type="compositionally biased region" description="Low complexity" evidence="1">
    <location>
        <begin position="121"/>
        <end position="131"/>
    </location>
</feature>
<feature type="compositionally biased region" description="Polar residues" evidence="1">
    <location>
        <begin position="89"/>
        <end position="108"/>
    </location>
</feature>
<feature type="compositionally biased region" description="Basic and acidic residues" evidence="1">
    <location>
        <begin position="132"/>
        <end position="143"/>
    </location>
</feature>
<feature type="compositionally biased region" description="Basic and acidic residues" evidence="1">
    <location>
        <begin position="44"/>
        <end position="55"/>
    </location>
</feature>
<evidence type="ECO:0000256" key="1">
    <source>
        <dbReference type="SAM" id="MobiDB-lite"/>
    </source>
</evidence>
<accession>A0AAV5M7R8</accession>
<dbReference type="AlphaFoldDB" id="A0AAV5M7R8"/>
<protein>
    <recommendedName>
        <fullName evidence="4">Serine/arginine repetitive matrix protein 1-like</fullName>
    </recommendedName>
</protein>
<dbReference type="Proteomes" id="UP001054252">
    <property type="component" value="Unassembled WGS sequence"/>
</dbReference>
<dbReference type="PANTHER" id="PTHR33871:SF1">
    <property type="entry name" value="OS05G0503100 PROTEIN"/>
    <property type="match status" value="1"/>
</dbReference>
<feature type="compositionally biased region" description="Basic and acidic residues" evidence="1">
    <location>
        <begin position="66"/>
        <end position="85"/>
    </location>
</feature>
<evidence type="ECO:0000313" key="3">
    <source>
        <dbReference type="Proteomes" id="UP001054252"/>
    </source>
</evidence>
<dbReference type="PANTHER" id="PTHR33871">
    <property type="entry name" value="OS05G0503100 PROTEIN-RELATED"/>
    <property type="match status" value="1"/>
</dbReference>
<gene>
    <name evidence="2" type="ORF">SLEP1_g52909</name>
</gene>
<feature type="compositionally biased region" description="Basic and acidic residues" evidence="1">
    <location>
        <begin position="251"/>
        <end position="266"/>
    </location>
</feature>